<evidence type="ECO:0000256" key="5">
    <source>
        <dbReference type="ARBA" id="ARBA00022741"/>
    </source>
</evidence>
<feature type="domain" description="PAS" evidence="13">
    <location>
        <begin position="498"/>
        <end position="544"/>
    </location>
</feature>
<evidence type="ECO:0000256" key="1">
    <source>
        <dbReference type="ARBA" id="ARBA00000085"/>
    </source>
</evidence>
<dbReference type="SMART" id="SM00086">
    <property type="entry name" value="PAC"/>
    <property type="match status" value="3"/>
</dbReference>
<dbReference type="EC" id="2.7.13.3" evidence="2"/>
<evidence type="ECO:0000256" key="2">
    <source>
        <dbReference type="ARBA" id="ARBA00012438"/>
    </source>
</evidence>
<dbReference type="SMART" id="SM00388">
    <property type="entry name" value="HisKA"/>
    <property type="match status" value="1"/>
</dbReference>
<dbReference type="SUPFAM" id="SSF55781">
    <property type="entry name" value="GAF domain-like"/>
    <property type="match status" value="1"/>
</dbReference>
<dbReference type="InterPro" id="IPR003661">
    <property type="entry name" value="HisK_dim/P_dom"/>
</dbReference>
<feature type="transmembrane region" description="Helical" evidence="10">
    <location>
        <begin position="159"/>
        <end position="180"/>
    </location>
</feature>
<dbReference type="InterPro" id="IPR036097">
    <property type="entry name" value="HisK_dim/P_sf"/>
</dbReference>
<keyword evidence="6" id="KW-0418">Kinase</keyword>
<dbReference type="PROSITE" id="PS50113">
    <property type="entry name" value="PAC"/>
    <property type="match status" value="2"/>
</dbReference>
<keyword evidence="10" id="KW-1133">Transmembrane helix</keyword>
<evidence type="ECO:0000259" key="13">
    <source>
        <dbReference type="PROSITE" id="PS50112"/>
    </source>
</evidence>
<dbReference type="InterPro" id="IPR003018">
    <property type="entry name" value="GAF"/>
</dbReference>
<dbReference type="SMART" id="SM00387">
    <property type="entry name" value="HATPase_c"/>
    <property type="match status" value="1"/>
</dbReference>
<dbReference type="Pfam" id="PF00072">
    <property type="entry name" value="Response_reg"/>
    <property type="match status" value="1"/>
</dbReference>
<evidence type="ECO:0000259" key="14">
    <source>
        <dbReference type="PROSITE" id="PS50113"/>
    </source>
</evidence>
<keyword evidence="10" id="KW-0472">Membrane</keyword>
<dbReference type="SUPFAM" id="SSF52172">
    <property type="entry name" value="CheY-like"/>
    <property type="match status" value="1"/>
</dbReference>
<feature type="modified residue" description="4-aspartylphosphate" evidence="9">
    <location>
        <position position="1179"/>
    </location>
</feature>
<dbReference type="InterPro" id="IPR001610">
    <property type="entry name" value="PAC"/>
</dbReference>
<evidence type="ECO:0000256" key="3">
    <source>
        <dbReference type="ARBA" id="ARBA00022553"/>
    </source>
</evidence>
<dbReference type="PANTHER" id="PTHR43065">
    <property type="entry name" value="SENSOR HISTIDINE KINASE"/>
    <property type="match status" value="1"/>
</dbReference>
<organism evidence="15 16">
    <name type="scientific">Desulfobotulus pelophilus</name>
    <dbReference type="NCBI Taxonomy" id="2823377"/>
    <lineage>
        <taxon>Bacteria</taxon>
        <taxon>Pseudomonadati</taxon>
        <taxon>Thermodesulfobacteriota</taxon>
        <taxon>Desulfobacteria</taxon>
        <taxon>Desulfobacterales</taxon>
        <taxon>Desulfobacteraceae</taxon>
        <taxon>Desulfobotulus</taxon>
    </lineage>
</organism>
<dbReference type="RefSeq" id="WP_265425231.1">
    <property type="nucleotide sequence ID" value="NZ_JAPFPW010000010.1"/>
</dbReference>
<dbReference type="InterPro" id="IPR003594">
    <property type="entry name" value="HATPase_dom"/>
</dbReference>
<feature type="transmembrane region" description="Helical" evidence="10">
    <location>
        <begin position="12"/>
        <end position="32"/>
    </location>
</feature>
<dbReference type="SUPFAM" id="SSF55785">
    <property type="entry name" value="PYP-like sensor domain (PAS domain)"/>
    <property type="match status" value="4"/>
</dbReference>
<dbReference type="InterPro" id="IPR036890">
    <property type="entry name" value="HATPase_C_sf"/>
</dbReference>
<dbReference type="InterPro" id="IPR013767">
    <property type="entry name" value="PAS_fold"/>
</dbReference>
<dbReference type="InterPro" id="IPR004358">
    <property type="entry name" value="Sig_transdc_His_kin-like_C"/>
</dbReference>
<feature type="domain" description="Histidine kinase" evidence="11">
    <location>
        <begin position="883"/>
        <end position="1108"/>
    </location>
</feature>
<keyword evidence="10" id="KW-0812">Transmembrane</keyword>
<dbReference type="Gene3D" id="3.30.450.20">
    <property type="entry name" value="PAS domain"/>
    <property type="match status" value="4"/>
</dbReference>
<dbReference type="SMART" id="SM00448">
    <property type="entry name" value="REC"/>
    <property type="match status" value="1"/>
</dbReference>
<dbReference type="InterPro" id="IPR029016">
    <property type="entry name" value="GAF-like_dom_sf"/>
</dbReference>
<dbReference type="CDD" id="cd00082">
    <property type="entry name" value="HisKA"/>
    <property type="match status" value="1"/>
</dbReference>
<dbReference type="Gene3D" id="3.40.50.2300">
    <property type="match status" value="1"/>
</dbReference>
<dbReference type="Gene3D" id="3.30.565.10">
    <property type="entry name" value="Histidine kinase-like ATPase, C-terminal domain"/>
    <property type="match status" value="1"/>
</dbReference>
<dbReference type="CDD" id="cd00156">
    <property type="entry name" value="REC"/>
    <property type="match status" value="1"/>
</dbReference>
<evidence type="ECO:0000256" key="10">
    <source>
        <dbReference type="SAM" id="Phobius"/>
    </source>
</evidence>
<dbReference type="InterPro" id="IPR005467">
    <property type="entry name" value="His_kinase_dom"/>
</dbReference>
<dbReference type="EMBL" id="JAPFPW010000010">
    <property type="protein sequence ID" value="MCW7754315.1"/>
    <property type="molecule type" value="Genomic_DNA"/>
</dbReference>
<dbReference type="PANTHER" id="PTHR43065:SF42">
    <property type="entry name" value="TWO-COMPONENT SENSOR PPRA"/>
    <property type="match status" value="1"/>
</dbReference>
<dbReference type="InterPro" id="IPR000014">
    <property type="entry name" value="PAS"/>
</dbReference>
<dbReference type="Pfam" id="PF02518">
    <property type="entry name" value="HATPase_c"/>
    <property type="match status" value="1"/>
</dbReference>
<feature type="domain" description="PAS" evidence="13">
    <location>
        <begin position="745"/>
        <end position="791"/>
    </location>
</feature>
<feature type="domain" description="PAC" evidence="14">
    <location>
        <begin position="578"/>
        <end position="630"/>
    </location>
</feature>
<evidence type="ECO:0000313" key="16">
    <source>
        <dbReference type="Proteomes" id="UP001209681"/>
    </source>
</evidence>
<dbReference type="Proteomes" id="UP001209681">
    <property type="component" value="Unassembled WGS sequence"/>
</dbReference>
<evidence type="ECO:0000313" key="15">
    <source>
        <dbReference type="EMBL" id="MCW7754315.1"/>
    </source>
</evidence>
<dbReference type="SUPFAM" id="SSF55874">
    <property type="entry name" value="ATPase domain of HSP90 chaperone/DNA topoisomerase II/histidine kinase"/>
    <property type="match status" value="1"/>
</dbReference>
<dbReference type="PRINTS" id="PR00344">
    <property type="entry name" value="BCTRLSENSOR"/>
</dbReference>
<dbReference type="Pfam" id="PF00512">
    <property type="entry name" value="HisKA"/>
    <property type="match status" value="1"/>
</dbReference>
<comment type="caution">
    <text evidence="15">The sequence shown here is derived from an EMBL/GenBank/DDBJ whole genome shotgun (WGS) entry which is preliminary data.</text>
</comment>
<keyword evidence="16" id="KW-1185">Reference proteome</keyword>
<dbReference type="PROSITE" id="PS50112">
    <property type="entry name" value="PAS"/>
    <property type="match status" value="3"/>
</dbReference>
<feature type="domain" description="Response regulatory" evidence="12">
    <location>
        <begin position="1128"/>
        <end position="1244"/>
    </location>
</feature>
<keyword evidence="8" id="KW-0902">Two-component regulatory system</keyword>
<evidence type="ECO:0000256" key="4">
    <source>
        <dbReference type="ARBA" id="ARBA00022679"/>
    </source>
</evidence>
<reference evidence="15 16" key="1">
    <citation type="submission" date="2022-11" db="EMBL/GenBank/DDBJ databases">
        <title>Desulfobotulus tamanensis H1 sp. nov. - anaerobic, alkaliphilic, sulphate reducing bacterium isolated from terrestrial mud volcano.</title>
        <authorList>
            <person name="Frolova A."/>
            <person name="Merkel A.Y."/>
            <person name="Slobodkin A.I."/>
        </authorList>
    </citation>
    <scope>NUCLEOTIDE SEQUENCE [LARGE SCALE GENOMIC DNA]</scope>
    <source>
        <strain evidence="15 16">H1</strain>
    </source>
</reference>
<evidence type="ECO:0000256" key="9">
    <source>
        <dbReference type="PROSITE-ProRule" id="PRU00169"/>
    </source>
</evidence>
<keyword evidence="4" id="KW-0808">Transferase</keyword>
<dbReference type="PROSITE" id="PS50109">
    <property type="entry name" value="HIS_KIN"/>
    <property type="match status" value="1"/>
</dbReference>
<dbReference type="SUPFAM" id="SSF47384">
    <property type="entry name" value="Homodimeric domain of signal transducing histidine kinase"/>
    <property type="match status" value="1"/>
</dbReference>
<keyword evidence="5" id="KW-0547">Nucleotide-binding</keyword>
<dbReference type="Pfam" id="PF13185">
    <property type="entry name" value="GAF_2"/>
    <property type="match status" value="1"/>
</dbReference>
<protein>
    <recommendedName>
        <fullName evidence="2">histidine kinase</fullName>
        <ecNumber evidence="2">2.7.13.3</ecNumber>
    </recommendedName>
</protein>
<accession>A0ABT3NA26</accession>
<dbReference type="Gene3D" id="3.30.450.40">
    <property type="match status" value="1"/>
</dbReference>
<dbReference type="NCBIfam" id="TIGR00229">
    <property type="entry name" value="sensory_box"/>
    <property type="match status" value="3"/>
</dbReference>
<dbReference type="InterPro" id="IPR000700">
    <property type="entry name" value="PAS-assoc_C"/>
</dbReference>
<keyword evidence="7" id="KW-0067">ATP-binding</keyword>
<evidence type="ECO:0000259" key="11">
    <source>
        <dbReference type="PROSITE" id="PS50109"/>
    </source>
</evidence>
<dbReference type="Gene3D" id="1.10.287.130">
    <property type="match status" value="1"/>
</dbReference>
<dbReference type="SMART" id="SM00091">
    <property type="entry name" value="PAS"/>
    <property type="match status" value="3"/>
</dbReference>
<feature type="domain" description="PAS" evidence="13">
    <location>
        <begin position="373"/>
        <end position="420"/>
    </location>
</feature>
<dbReference type="InterPro" id="IPR001789">
    <property type="entry name" value="Sig_transdc_resp-reg_receiver"/>
</dbReference>
<evidence type="ECO:0000256" key="7">
    <source>
        <dbReference type="ARBA" id="ARBA00022840"/>
    </source>
</evidence>
<comment type="catalytic activity">
    <reaction evidence="1">
        <text>ATP + protein L-histidine = ADP + protein N-phospho-L-histidine.</text>
        <dbReference type="EC" id="2.7.13.3"/>
    </reaction>
</comment>
<dbReference type="InterPro" id="IPR035965">
    <property type="entry name" value="PAS-like_dom_sf"/>
</dbReference>
<dbReference type="PROSITE" id="PS50110">
    <property type="entry name" value="RESPONSE_REGULATORY"/>
    <property type="match status" value="1"/>
</dbReference>
<dbReference type="CDD" id="cd00130">
    <property type="entry name" value="PAS"/>
    <property type="match status" value="3"/>
</dbReference>
<evidence type="ECO:0000256" key="8">
    <source>
        <dbReference type="ARBA" id="ARBA00023012"/>
    </source>
</evidence>
<dbReference type="Pfam" id="PF00989">
    <property type="entry name" value="PAS"/>
    <property type="match status" value="3"/>
</dbReference>
<dbReference type="InterPro" id="IPR011006">
    <property type="entry name" value="CheY-like_superfamily"/>
</dbReference>
<evidence type="ECO:0000259" key="12">
    <source>
        <dbReference type="PROSITE" id="PS50110"/>
    </source>
</evidence>
<proteinExistence type="predicted"/>
<feature type="domain" description="PAC" evidence="14">
    <location>
        <begin position="816"/>
        <end position="870"/>
    </location>
</feature>
<keyword evidence="3 9" id="KW-0597">Phosphoprotein</keyword>
<name>A0ABT3NA26_9BACT</name>
<evidence type="ECO:0000256" key="6">
    <source>
        <dbReference type="ARBA" id="ARBA00022777"/>
    </source>
</evidence>
<sequence>MAWLRRNAKGWGIPAVAFLLLIGVSVVSVVRLNGQMEKDFRDNAKRMARVISHLLASEEGQVEKFSPALHALVKEDPRILGIRLYGKEGGEIQLLMDAAPHLPWIPDHFFHFPAEDVYRVEKLLSFPDAPALFQITTSLSETRTLAVFMARHPGAGLPMILLFVAVSVALFMILIFYFVWQSLWMKGELRARAHAETALSRKSRVDEIFARYSRSLILAGNMEEVASYVLEAAYELTGSRLGYAGYLDPLTGHLVCPVGSGQLNSRHIIRPEALVLEHFSGVWGEVLRHGQPLYANGGDSGRTLSIPTRDGQMPVSCLLSVSAMAGDAMVGQITIGDGYLPYTDADLRVMEKLADLFSLAIRKVLTTRALKESESRFRVAFKTIPDAVILTRLSDYMLVDVNDGFVRMTGFAAEEVRGRTTADLQLWAERADRDTVLERVRSEGKIENYETRFRAKDGRIIHALVSASRTLLHGDPHILSVVRGIDHIREAEYQLRKERSFLSKVVETSPAGILALNPQGRIIFANQKITEILGMDIAEVLERTFADDSWEITDYELRPVPREERIFFLARERRQPIYNIRHTMVEGRGRRIYLSINAATLWREDGELDMIVVGLDDVSEQVKGEHSLVETKGRLHSVLANLPVILWAMDAEGRISLFEGKGTQSVVMPANGFVGVLTKERYADLPPMLRSIEKVLGGDSVSITVEIGERYFEISGSPLWDTSGTVVGASGVASDVTGRIHAEVDRIRLSAAIEQVAESILVTDRQANILYVNPAFERITGWHRDEVMGKTPAILKSGYHGKSFYDEMWQTLFAGRVWQGYITNRKRDGSCYDEEVSISPILDNAGNIINFVAVKRDVSLERNLERQLRQAQKMEAIGTLAGGIAHDFNNILFPIIGFTELALESIDSDRIEHRYLKSIFSAAHRARELVWQILTFSRRSDTERRTIYVHSIVKEALKLLRASIPSTVEIRHDIEAGDARILADPTQIHQVVMNLCTNAYHAMEDGGVMCVGLKTITLSEGTFLDAHPTAIRAGRWQVLTVGDTGMGMDALTMERMFDPYFTTKEQGKGTGLGLATVHGIVTGCGGDIQVSSTPGKGSLFTVYFPVAEMEERSLGDDGQEIIAGGREHILLVDDEDLIVEMLQDTLTGLGYEVTGCWSSSEALEIFRRMPDDFDLLITDQTMPKMTGTVLAAEIQKIRPGFPVILCSGFSDPLGRETLRKGGIVDCVMKPVVRKDIARAVRMALQSQDGGG</sequence>
<gene>
    <name evidence="15" type="ORF">OOT00_09980</name>
</gene>